<proteinExistence type="predicted"/>
<reference evidence="1 2" key="1">
    <citation type="submission" date="2013-09" db="EMBL/GenBank/DDBJ databases">
        <authorList>
            <consortium name="DOE Joint Genome Institute"/>
            <person name="Klenk H.-P."/>
            <person name="Huntemann M."/>
            <person name="Han J."/>
            <person name="Chen A."/>
            <person name="Kyrpides N."/>
            <person name="Mavromatis K."/>
            <person name="Markowitz V."/>
            <person name="Palaniappan K."/>
            <person name="Ivanova N."/>
            <person name="Schaumberg A."/>
            <person name="Pati A."/>
            <person name="Liolios K."/>
            <person name="Nordberg H.P."/>
            <person name="Cantor M.N."/>
            <person name="Hua S.X."/>
            <person name="Woyke T."/>
        </authorList>
    </citation>
    <scope>NUCLEOTIDE SEQUENCE [LARGE SCALE GENOMIC DNA]</scope>
    <source>
        <strain evidence="1 2">DSM 14336</strain>
    </source>
</reference>
<dbReference type="PATRIC" id="fig|999552.6.peg.2261"/>
<dbReference type="STRING" id="999552.METH_11345"/>
<organism evidence="1 2">
    <name type="scientific">Leisingera methylohalidivorans DSM 14336</name>
    <dbReference type="NCBI Taxonomy" id="999552"/>
    <lineage>
        <taxon>Bacteria</taxon>
        <taxon>Pseudomonadati</taxon>
        <taxon>Pseudomonadota</taxon>
        <taxon>Alphaproteobacteria</taxon>
        <taxon>Rhodobacterales</taxon>
        <taxon>Roseobacteraceae</taxon>
        <taxon>Leisingera</taxon>
    </lineage>
</organism>
<accession>V9VWD4</accession>
<name>V9VWD4_9RHOB</name>
<dbReference type="AlphaFoldDB" id="V9VWD4"/>
<gene>
    <name evidence="1" type="ORF">METH_11345</name>
</gene>
<dbReference type="EMBL" id="CP006773">
    <property type="protein sequence ID" value="AHD01192.1"/>
    <property type="molecule type" value="Genomic_DNA"/>
</dbReference>
<dbReference type="KEGG" id="lmd:METH_11345"/>
<protein>
    <submittedName>
        <fullName evidence="1">Uncharacterized protein</fullName>
    </submittedName>
</protein>
<evidence type="ECO:0000313" key="2">
    <source>
        <dbReference type="Proteomes" id="UP000018780"/>
    </source>
</evidence>
<keyword evidence="2" id="KW-1185">Reference proteome</keyword>
<dbReference type="InterPro" id="IPR044000">
    <property type="entry name" value="Phage_tube_2"/>
</dbReference>
<dbReference type="Proteomes" id="UP000018780">
    <property type="component" value="Chromosome"/>
</dbReference>
<evidence type="ECO:0000313" key="1">
    <source>
        <dbReference type="EMBL" id="AHD01192.1"/>
    </source>
</evidence>
<sequence length="307" mass="32819">MYWRDKRILFKLESTYGDDAVPTGGANAIMGFDVTFKPMEGQDQERDLEQPGMSANGTIPTDIHAKLALTVDLSASGAAGTSPAWGPLLRACAVAETITAGTSVMYSPIVNGQEAGTVHISIGGTRYVMLGTRGTAEFMLDAQQTPKIKFDLTGLFTLPSDTAPPAVDLASWTEPLVVSHNNTPVFTIGGTSLVMKTAKLALGNKVEPRFLVGAERVLITDKSELFETAVEAQPLAGFNPFQMAMNMDQPAVVLTHGTEAGKIATLNLPTAQMQRPGLTQSQGIKEWPLRLVPRAATENSQWSLTLT</sequence>
<dbReference type="Pfam" id="PF18906">
    <property type="entry name" value="Phage_tube_2"/>
    <property type="match status" value="1"/>
</dbReference>
<dbReference type="HOGENOM" id="CLU_075043_0_0_5"/>